<feature type="compositionally biased region" description="Polar residues" evidence="1">
    <location>
        <begin position="187"/>
        <end position="200"/>
    </location>
</feature>
<evidence type="ECO:0000313" key="4">
    <source>
        <dbReference type="Proteomes" id="UP000494163"/>
    </source>
</evidence>
<accession>A0A0M4ECU8</accession>
<dbReference type="Proteomes" id="UP000494163">
    <property type="component" value="Chromosome 2L"/>
</dbReference>
<evidence type="ECO:0000256" key="1">
    <source>
        <dbReference type="SAM" id="MobiDB-lite"/>
    </source>
</evidence>
<evidence type="ECO:0000313" key="3">
    <source>
        <dbReference type="EMBL" id="ALC39510.1"/>
    </source>
</evidence>
<evidence type="ECO:0000256" key="2">
    <source>
        <dbReference type="SAM" id="SignalP"/>
    </source>
</evidence>
<reference evidence="3 4" key="1">
    <citation type="submission" date="2015-08" db="EMBL/GenBank/DDBJ databases">
        <title>Ancestral chromatin configuration constrains chromatin evolution on differentiating sex chromosomes in Drosophila.</title>
        <authorList>
            <person name="Zhou Q."/>
            <person name="Bachtrog D."/>
        </authorList>
    </citation>
    <scope>NUCLEOTIDE SEQUENCE [LARGE SCALE GENOMIC DNA]</scope>
    <source>
        <tissue evidence="3">Whole larvae</tissue>
    </source>
</reference>
<feature type="chain" id="PRO_5005793393" evidence="2">
    <location>
        <begin position="23"/>
        <end position="216"/>
    </location>
</feature>
<keyword evidence="4" id="KW-1185">Reference proteome</keyword>
<dbReference type="AlphaFoldDB" id="A0A0M4ECU8"/>
<sequence length="216" mass="24517">MCNKQTFFFSFSFCYLLALTCALPAHVPSYKLPKLTNSTDYDNSLISTTDRLGVPQPKTQLTTPLPQFEYALLGQDPKDQRWYRVSLTPTAGKSGFRAQIATRQSPPYDNQLAHKHDKTIAELLKFLDSSEEQNLLKVYRELLASEQYNAQNLKLKRNAQNEIEVITDWDGNDSKTDGNHSLLLIDESSTPTPTANQSNSDNKMVKNFVYFIKGLK</sequence>
<name>A0A0M4ECU8_DROBS</name>
<dbReference type="OMA" id="TPQFEYA"/>
<gene>
    <name evidence="3" type="ORF">Dbus_chr2Lg1595</name>
</gene>
<feature type="region of interest" description="Disordered" evidence="1">
    <location>
        <begin position="177"/>
        <end position="200"/>
    </location>
</feature>
<feature type="signal peptide" evidence="2">
    <location>
        <begin position="1"/>
        <end position="22"/>
    </location>
</feature>
<protein>
    <submittedName>
        <fullName evidence="3">CG16956</fullName>
    </submittedName>
</protein>
<keyword evidence="2" id="KW-0732">Signal</keyword>
<organism evidence="3 4">
    <name type="scientific">Drosophila busckii</name>
    <name type="common">Fruit fly</name>
    <dbReference type="NCBI Taxonomy" id="30019"/>
    <lineage>
        <taxon>Eukaryota</taxon>
        <taxon>Metazoa</taxon>
        <taxon>Ecdysozoa</taxon>
        <taxon>Arthropoda</taxon>
        <taxon>Hexapoda</taxon>
        <taxon>Insecta</taxon>
        <taxon>Pterygota</taxon>
        <taxon>Neoptera</taxon>
        <taxon>Endopterygota</taxon>
        <taxon>Diptera</taxon>
        <taxon>Brachycera</taxon>
        <taxon>Muscomorpha</taxon>
        <taxon>Ephydroidea</taxon>
        <taxon>Drosophilidae</taxon>
        <taxon>Drosophila</taxon>
    </lineage>
</organism>
<proteinExistence type="predicted"/>
<dbReference type="EMBL" id="CP012523">
    <property type="protein sequence ID" value="ALC39510.1"/>
    <property type="molecule type" value="Genomic_DNA"/>
</dbReference>